<dbReference type="Gene3D" id="3.30.70.100">
    <property type="match status" value="1"/>
</dbReference>
<comment type="caution">
    <text evidence="2">The sequence shown here is derived from an EMBL/GenBank/DDBJ whole genome shotgun (WGS) entry which is preliminary data.</text>
</comment>
<proteinExistence type="predicted"/>
<dbReference type="EMBL" id="JAAGMN010002457">
    <property type="protein sequence ID" value="NEE09544.1"/>
    <property type="molecule type" value="Genomic_DNA"/>
</dbReference>
<gene>
    <name evidence="2" type="ORF">G3M58_24200</name>
</gene>
<evidence type="ECO:0000259" key="1">
    <source>
        <dbReference type="PROSITE" id="PS50846"/>
    </source>
</evidence>
<dbReference type="Pfam" id="PF00403">
    <property type="entry name" value="HMA"/>
    <property type="match status" value="1"/>
</dbReference>
<protein>
    <submittedName>
        <fullName evidence="2">Heavy metal transporter</fullName>
    </submittedName>
</protein>
<dbReference type="CDD" id="cd00371">
    <property type="entry name" value="HMA"/>
    <property type="match status" value="1"/>
</dbReference>
<name>A0A6G3WVR3_9ACTN</name>
<dbReference type="InterPro" id="IPR036163">
    <property type="entry name" value="HMA_dom_sf"/>
</dbReference>
<feature type="domain" description="HMA" evidence="1">
    <location>
        <begin position="15"/>
        <end position="82"/>
    </location>
</feature>
<dbReference type="InterPro" id="IPR006121">
    <property type="entry name" value="HMA_dom"/>
</dbReference>
<dbReference type="SUPFAM" id="SSF55008">
    <property type="entry name" value="HMA, heavy metal-associated domain"/>
    <property type="match status" value="1"/>
</dbReference>
<dbReference type="PROSITE" id="PS50846">
    <property type="entry name" value="HMA_2"/>
    <property type="match status" value="1"/>
</dbReference>
<accession>A0A6G3WVR3</accession>
<dbReference type="AlphaFoldDB" id="A0A6G3WVR3"/>
<dbReference type="GO" id="GO:0046872">
    <property type="term" value="F:metal ion binding"/>
    <property type="evidence" value="ECO:0007669"/>
    <property type="project" value="InterPro"/>
</dbReference>
<organism evidence="2">
    <name type="scientific">Streptomyces sp. SID7499</name>
    <dbReference type="NCBI Taxonomy" id="2706086"/>
    <lineage>
        <taxon>Bacteria</taxon>
        <taxon>Bacillati</taxon>
        <taxon>Actinomycetota</taxon>
        <taxon>Actinomycetes</taxon>
        <taxon>Kitasatosporales</taxon>
        <taxon>Streptomycetaceae</taxon>
        <taxon>Streptomyces</taxon>
    </lineage>
</organism>
<sequence length="85" mass="9043">MKWLRGRARSQKSGPQVVLKVEGMYCASCGLLIDDELEEVPGVRASRTDVGKGRCIVELTRAGAVEHAALISAVERAGYQATVAG</sequence>
<evidence type="ECO:0000313" key="2">
    <source>
        <dbReference type="EMBL" id="NEE09544.1"/>
    </source>
</evidence>
<reference evidence="2" key="1">
    <citation type="submission" date="2020-01" db="EMBL/GenBank/DDBJ databases">
        <title>Insect and environment-associated Actinomycetes.</title>
        <authorList>
            <person name="Currrie C."/>
            <person name="Chevrette M."/>
            <person name="Carlson C."/>
            <person name="Stubbendieck R."/>
            <person name="Wendt-Pienkowski E."/>
        </authorList>
    </citation>
    <scope>NUCLEOTIDE SEQUENCE</scope>
    <source>
        <strain evidence="2">SID7499</strain>
    </source>
</reference>